<evidence type="ECO:0000313" key="2">
    <source>
        <dbReference type="EMBL" id="AZS07515.1"/>
    </source>
</evidence>
<proteinExistence type="predicted"/>
<sequence>MIEPERIMFLGDTHGNAGWARQAIDYAADNGCDVIVQVGDFGFWSDNADTAAFLAITQSRLAKHGITLYWVDGNHEDHDRLAARPAMQKPHHHRGPWSLPDSPNIIHLPRGYRWHWWGQAWMSLGGAASVDRLARKPGKSWWPGETLTDEDVEFASRPGNVDVIVAHDAPYGVDIPKIGIGEPNTDSGWPFVALLESSEHRRKVRQVVDAVRPRLYVHGHYHLRYQAYYRLPGGDRTLVQGLDCDGTPAHLSTMFLNRSTHEEMDS</sequence>
<organism evidence="2 3">
    <name type="scientific">Mycobacterium phage Duke13</name>
    <dbReference type="NCBI Taxonomy" id="2499038"/>
    <lineage>
        <taxon>Viruses</taxon>
        <taxon>Duplodnaviria</taxon>
        <taxon>Heunggongvirae</taxon>
        <taxon>Uroviricota</taxon>
        <taxon>Caudoviricetes</taxon>
        <taxon>Omegavirus</taxon>
        <taxon>Omegavirus baka</taxon>
    </lineage>
</organism>
<gene>
    <name evidence="2" type="primary">178</name>
    <name evidence="2" type="ORF">PBI_DUKE13_178</name>
</gene>
<accession>A0A3S9UB50</accession>
<evidence type="ECO:0000313" key="3">
    <source>
        <dbReference type="Proteomes" id="UP000287876"/>
    </source>
</evidence>
<dbReference type="SUPFAM" id="SSF56300">
    <property type="entry name" value="Metallo-dependent phosphatases"/>
    <property type="match status" value="1"/>
</dbReference>
<name>A0A3S9UB50_9CAUD</name>
<dbReference type="EMBL" id="MK279849">
    <property type="protein sequence ID" value="AZS07515.1"/>
    <property type="molecule type" value="Genomic_DNA"/>
</dbReference>
<dbReference type="GO" id="GO:0016787">
    <property type="term" value="F:hydrolase activity"/>
    <property type="evidence" value="ECO:0007669"/>
    <property type="project" value="InterPro"/>
</dbReference>
<feature type="domain" description="Calcineurin-like phosphoesterase" evidence="1">
    <location>
        <begin position="6"/>
        <end position="222"/>
    </location>
</feature>
<evidence type="ECO:0000259" key="1">
    <source>
        <dbReference type="Pfam" id="PF00149"/>
    </source>
</evidence>
<dbReference type="InterPro" id="IPR029052">
    <property type="entry name" value="Metallo-depent_PP-like"/>
</dbReference>
<protein>
    <submittedName>
        <fullName evidence="2">Metallophosphoesterase</fullName>
    </submittedName>
</protein>
<dbReference type="InterPro" id="IPR004843">
    <property type="entry name" value="Calcineurin-like_PHP"/>
</dbReference>
<dbReference type="CDD" id="cd00838">
    <property type="entry name" value="MPP_superfamily"/>
    <property type="match status" value="1"/>
</dbReference>
<reference evidence="2 3" key="1">
    <citation type="submission" date="2018-12" db="EMBL/GenBank/DDBJ databases">
        <authorList>
            <person name="Betsko A.J."/>
            <person name="Stoner T.H."/>
            <person name="Garlena R.A."/>
            <person name="Russell D.A."/>
            <person name="Pope W.H."/>
            <person name="Jacobs-Sera D."/>
            <person name="Hatfull G.F."/>
        </authorList>
    </citation>
    <scope>NUCLEOTIDE SEQUENCE [LARGE SCALE GENOMIC DNA]</scope>
</reference>
<dbReference type="Proteomes" id="UP000287876">
    <property type="component" value="Segment"/>
</dbReference>
<dbReference type="Pfam" id="PF00149">
    <property type="entry name" value="Metallophos"/>
    <property type="match status" value="1"/>
</dbReference>
<dbReference type="Gene3D" id="3.60.21.10">
    <property type="match status" value="1"/>
</dbReference>